<dbReference type="Proteomes" id="UP000536835">
    <property type="component" value="Unassembled WGS sequence"/>
</dbReference>
<sequence>MHYISTRGGAPRADFDQVLTEALAPDGGLYLPETWPEPHDWSGFKGASFVEVGAEVLSIFAGDDMSKDEARALCEAAFATFRHPDVAPVEEIDGEQLLELFHGPTLAFKDVAMQLIARLFERSLARSGKSLNVIVATSGDTGGAAVSALAGREHLSITALHPHERISEVQRRFMTTSDAANVLNLAVEGTFDDCQAIVKQLFSERSFVADVSLGGVNSINWARITAQVTYYITAALSVGSGEVHFTVPTGNFGDIFAGYVAKRLGAPVGRLIIAVNENDILDRALRTGEYQKRGITPTISPSMDIEIASNFERMIFEALWRDSNRTAGLMRDLREEGTFVMDKALLATLRETFSSYRASEEEVSETIGSIHKASGELVDPHTAIGIAASRKARDEGLSGPIVTLATAHPAKFPAAVEAATGEKPDVPFPSEELFGREEKFRVVANDPAVVREAIRELNSAR</sequence>
<dbReference type="SUPFAM" id="SSF53686">
    <property type="entry name" value="Tryptophan synthase beta subunit-like PLP-dependent enzymes"/>
    <property type="match status" value="1"/>
</dbReference>
<dbReference type="Gene3D" id="3.40.50.1100">
    <property type="match status" value="2"/>
</dbReference>
<organism evidence="15 16">
    <name type="scientific">Parvularcula mediterranea</name>
    <dbReference type="NCBI Taxonomy" id="2732508"/>
    <lineage>
        <taxon>Bacteria</taxon>
        <taxon>Pseudomonadati</taxon>
        <taxon>Pseudomonadota</taxon>
        <taxon>Alphaproteobacteria</taxon>
        <taxon>Parvularculales</taxon>
        <taxon>Parvularculaceae</taxon>
        <taxon>Parvularcula</taxon>
    </lineage>
</organism>
<dbReference type="UniPathway" id="UPA00050">
    <property type="reaction ID" value="UER00065"/>
</dbReference>
<evidence type="ECO:0000256" key="2">
    <source>
        <dbReference type="ARBA" id="ARBA00004979"/>
    </source>
</evidence>
<evidence type="ECO:0000256" key="5">
    <source>
        <dbReference type="ARBA" id="ARBA00018679"/>
    </source>
</evidence>
<dbReference type="Gene3D" id="3.90.1380.10">
    <property type="entry name" value="Threonine synthase, N-terminal domain"/>
    <property type="match status" value="1"/>
</dbReference>
<dbReference type="GO" id="GO:0030170">
    <property type="term" value="F:pyridoxal phosphate binding"/>
    <property type="evidence" value="ECO:0007669"/>
    <property type="project" value="InterPro"/>
</dbReference>
<feature type="domain" description="Threonine synthase N-terminal" evidence="14">
    <location>
        <begin position="2"/>
        <end position="78"/>
    </location>
</feature>
<accession>A0A7Y3W5K2</accession>
<protein>
    <recommendedName>
        <fullName evidence="5 11">Threonine synthase</fullName>
        <ecNumber evidence="4 11">4.2.3.1</ecNumber>
    </recommendedName>
</protein>
<dbReference type="PROSITE" id="PS00165">
    <property type="entry name" value="DEHYDRATASE_SER_THR"/>
    <property type="match status" value="1"/>
</dbReference>
<keyword evidence="16" id="KW-1185">Reference proteome</keyword>
<comment type="cofactor">
    <cofactor evidence="1 12">
        <name>pyridoxal 5'-phosphate</name>
        <dbReference type="ChEBI" id="CHEBI:597326"/>
    </cofactor>
</comment>
<dbReference type="InterPro" id="IPR001926">
    <property type="entry name" value="TrpB-like_PALP"/>
</dbReference>
<evidence type="ECO:0000259" key="13">
    <source>
        <dbReference type="Pfam" id="PF00291"/>
    </source>
</evidence>
<dbReference type="Pfam" id="PF14821">
    <property type="entry name" value="Thr_synth_N"/>
    <property type="match status" value="1"/>
</dbReference>
<dbReference type="InterPro" id="IPR004450">
    <property type="entry name" value="Thr_synthase-like"/>
</dbReference>
<dbReference type="EMBL" id="JABFCX010000003">
    <property type="protein sequence ID" value="NNU16598.1"/>
    <property type="molecule type" value="Genomic_DNA"/>
</dbReference>
<dbReference type="AlphaFoldDB" id="A0A7Y3W5K2"/>
<evidence type="ECO:0000256" key="12">
    <source>
        <dbReference type="PIRSR" id="PIRSR604450-51"/>
    </source>
</evidence>
<comment type="catalytic activity">
    <reaction evidence="10">
        <text>O-phospho-L-homoserine + H2O = L-threonine + phosphate</text>
        <dbReference type="Rhea" id="RHEA:10840"/>
        <dbReference type="ChEBI" id="CHEBI:15377"/>
        <dbReference type="ChEBI" id="CHEBI:43474"/>
        <dbReference type="ChEBI" id="CHEBI:57590"/>
        <dbReference type="ChEBI" id="CHEBI:57926"/>
        <dbReference type="EC" id="4.2.3.1"/>
    </reaction>
</comment>
<dbReference type="InterPro" id="IPR037158">
    <property type="entry name" value="Thr_synth_N_sf"/>
</dbReference>
<evidence type="ECO:0000256" key="7">
    <source>
        <dbReference type="ARBA" id="ARBA00022697"/>
    </source>
</evidence>
<keyword evidence="6" id="KW-0028">Amino-acid biosynthesis</keyword>
<keyword evidence="8 12" id="KW-0663">Pyridoxal phosphate</keyword>
<dbReference type="GO" id="GO:0009088">
    <property type="term" value="P:threonine biosynthetic process"/>
    <property type="evidence" value="ECO:0007669"/>
    <property type="project" value="UniProtKB-UniRule"/>
</dbReference>
<evidence type="ECO:0000313" key="15">
    <source>
        <dbReference type="EMBL" id="NNU16598.1"/>
    </source>
</evidence>
<dbReference type="EC" id="4.2.3.1" evidence="4 11"/>
<dbReference type="InterPro" id="IPR029144">
    <property type="entry name" value="Thr_synth_N"/>
</dbReference>
<comment type="caution">
    <text evidence="15">The sequence shown here is derived from an EMBL/GenBank/DDBJ whole genome shotgun (WGS) entry which is preliminary data.</text>
</comment>
<name>A0A7Y3W5K2_9PROT</name>
<evidence type="ECO:0000256" key="9">
    <source>
        <dbReference type="ARBA" id="ARBA00023239"/>
    </source>
</evidence>
<evidence type="ECO:0000313" key="16">
    <source>
        <dbReference type="Proteomes" id="UP000536835"/>
    </source>
</evidence>
<dbReference type="InterPro" id="IPR036052">
    <property type="entry name" value="TrpB-like_PALP_sf"/>
</dbReference>
<evidence type="ECO:0000259" key="14">
    <source>
        <dbReference type="Pfam" id="PF14821"/>
    </source>
</evidence>
<feature type="domain" description="Tryptophan synthase beta chain-like PALP" evidence="13">
    <location>
        <begin position="99"/>
        <end position="319"/>
    </location>
</feature>
<evidence type="ECO:0000256" key="11">
    <source>
        <dbReference type="NCBIfam" id="TIGR00260"/>
    </source>
</evidence>
<dbReference type="Pfam" id="PF00291">
    <property type="entry name" value="PALP"/>
    <property type="match status" value="1"/>
</dbReference>
<evidence type="ECO:0000256" key="6">
    <source>
        <dbReference type="ARBA" id="ARBA00022605"/>
    </source>
</evidence>
<evidence type="ECO:0000256" key="1">
    <source>
        <dbReference type="ARBA" id="ARBA00001933"/>
    </source>
</evidence>
<evidence type="ECO:0000256" key="4">
    <source>
        <dbReference type="ARBA" id="ARBA00013028"/>
    </source>
</evidence>
<gene>
    <name evidence="15" type="ORF">HK107_09725</name>
</gene>
<evidence type="ECO:0000256" key="3">
    <source>
        <dbReference type="ARBA" id="ARBA00005517"/>
    </source>
</evidence>
<dbReference type="Pfam" id="PF24857">
    <property type="entry name" value="THR4_C"/>
    <property type="match status" value="1"/>
</dbReference>
<keyword evidence="9 15" id="KW-0456">Lyase</keyword>
<dbReference type="NCBIfam" id="TIGR00260">
    <property type="entry name" value="thrC"/>
    <property type="match status" value="1"/>
</dbReference>
<evidence type="ECO:0000256" key="10">
    <source>
        <dbReference type="ARBA" id="ARBA00049144"/>
    </source>
</evidence>
<evidence type="ECO:0000256" key="8">
    <source>
        <dbReference type="ARBA" id="ARBA00022898"/>
    </source>
</evidence>
<dbReference type="InterPro" id="IPR051166">
    <property type="entry name" value="Threonine_Synthase"/>
</dbReference>
<proteinExistence type="inferred from homology"/>
<dbReference type="GO" id="GO:0004795">
    <property type="term" value="F:threonine synthase activity"/>
    <property type="evidence" value="ECO:0007669"/>
    <property type="project" value="UniProtKB-UniRule"/>
</dbReference>
<dbReference type="RefSeq" id="WP_173199212.1">
    <property type="nucleotide sequence ID" value="NZ_JABFCX010000003.1"/>
</dbReference>
<dbReference type="InterPro" id="IPR000634">
    <property type="entry name" value="Ser/Thr_deHydtase_PyrdxlP-BS"/>
</dbReference>
<dbReference type="CDD" id="cd01560">
    <property type="entry name" value="Thr-synth_2"/>
    <property type="match status" value="1"/>
</dbReference>
<reference evidence="15 16" key="1">
    <citation type="submission" date="2020-05" db="EMBL/GenBank/DDBJ databases">
        <title>Parvularcula mediterraneae sp. nov., isolated from polypropylene straw from shallow seawater of the seashore of Laganas in Zakynthos island, Greece.</title>
        <authorList>
            <person name="Szabo I."/>
            <person name="Al-Omari J."/>
            <person name="Rado J."/>
            <person name="Szerdahelyi G.S."/>
        </authorList>
    </citation>
    <scope>NUCLEOTIDE SEQUENCE [LARGE SCALE GENOMIC DNA]</scope>
    <source>
        <strain evidence="15 16">ZS-1/3</strain>
    </source>
</reference>
<comment type="pathway">
    <text evidence="2">Amino-acid biosynthesis; L-threonine biosynthesis; L-threonine from L-aspartate: step 5/5.</text>
</comment>
<dbReference type="PANTHER" id="PTHR42690:SF1">
    <property type="entry name" value="THREONINE SYNTHASE-LIKE 2"/>
    <property type="match status" value="1"/>
</dbReference>
<keyword evidence="7" id="KW-0791">Threonine biosynthesis</keyword>
<comment type="similarity">
    <text evidence="3">Belongs to the threonine synthase family.</text>
</comment>
<feature type="modified residue" description="N6-(pyridoxal phosphate)lysine" evidence="12">
    <location>
        <position position="109"/>
    </location>
</feature>
<dbReference type="PANTHER" id="PTHR42690">
    <property type="entry name" value="THREONINE SYNTHASE FAMILY MEMBER"/>
    <property type="match status" value="1"/>
</dbReference>